<evidence type="ECO:0000259" key="7">
    <source>
        <dbReference type="PROSITE" id="PS50126"/>
    </source>
</evidence>
<dbReference type="InterPro" id="IPR003029">
    <property type="entry name" value="S1_domain"/>
</dbReference>
<dbReference type="EMBL" id="UINC01048138">
    <property type="protein sequence ID" value="SVB58306.1"/>
    <property type="molecule type" value="Genomic_DNA"/>
</dbReference>
<dbReference type="CDD" id="cd22529">
    <property type="entry name" value="KH-II_NusA_rpt2"/>
    <property type="match status" value="1"/>
</dbReference>
<keyword evidence="4" id="KW-0694">RNA-binding</keyword>
<evidence type="ECO:0000256" key="5">
    <source>
        <dbReference type="ARBA" id="ARBA00023015"/>
    </source>
</evidence>
<evidence type="ECO:0000313" key="8">
    <source>
        <dbReference type="EMBL" id="SVB58306.1"/>
    </source>
</evidence>
<dbReference type="PANTHER" id="PTHR22648:SF0">
    <property type="entry name" value="TRANSCRIPTION TERMINATION_ANTITERMINATION PROTEIN NUSA"/>
    <property type="match status" value="1"/>
</dbReference>
<accession>A0A382F5K6</accession>
<dbReference type="AlphaFoldDB" id="A0A382F5K6"/>
<dbReference type="GO" id="GO:0031564">
    <property type="term" value="P:transcription antitermination"/>
    <property type="evidence" value="ECO:0007669"/>
    <property type="project" value="UniProtKB-KW"/>
</dbReference>
<dbReference type="CDD" id="cd02134">
    <property type="entry name" value="KH-II_NusA_rpt1"/>
    <property type="match status" value="1"/>
</dbReference>
<organism evidence="8">
    <name type="scientific">marine metagenome</name>
    <dbReference type="NCBI Taxonomy" id="408172"/>
    <lineage>
        <taxon>unclassified sequences</taxon>
        <taxon>metagenomes</taxon>
        <taxon>ecological metagenomes</taxon>
    </lineage>
</organism>
<keyword evidence="2" id="KW-0963">Cytoplasm</keyword>
<dbReference type="GO" id="GO:0003723">
    <property type="term" value="F:RNA binding"/>
    <property type="evidence" value="ECO:0007669"/>
    <property type="project" value="UniProtKB-KW"/>
</dbReference>
<dbReference type="Pfam" id="PF00575">
    <property type="entry name" value="S1"/>
    <property type="match status" value="1"/>
</dbReference>
<dbReference type="InterPro" id="IPR013735">
    <property type="entry name" value="TF_NusA_N"/>
</dbReference>
<dbReference type="GO" id="GO:0006353">
    <property type="term" value="P:DNA-templated transcription termination"/>
    <property type="evidence" value="ECO:0007669"/>
    <property type="project" value="UniProtKB-KW"/>
</dbReference>
<dbReference type="Pfam" id="PF26594">
    <property type="entry name" value="KH_NusA_2nd"/>
    <property type="match status" value="1"/>
</dbReference>
<keyword evidence="3" id="KW-0889">Transcription antitermination</keyword>
<dbReference type="SMART" id="SM00316">
    <property type="entry name" value="S1"/>
    <property type="match status" value="1"/>
</dbReference>
<dbReference type="FunFam" id="3.30.300.20:FF:000005">
    <property type="entry name" value="Transcription termination/antitermination protein NusA"/>
    <property type="match status" value="1"/>
</dbReference>
<dbReference type="NCBIfam" id="TIGR01953">
    <property type="entry name" value="NusA"/>
    <property type="match status" value="1"/>
</dbReference>
<dbReference type="InterPro" id="IPR025249">
    <property type="entry name" value="TF_NusA_KH_1st"/>
</dbReference>
<dbReference type="CDD" id="cd04455">
    <property type="entry name" value="S1_NusA"/>
    <property type="match status" value="1"/>
</dbReference>
<evidence type="ECO:0000256" key="6">
    <source>
        <dbReference type="ARBA" id="ARBA00023163"/>
    </source>
</evidence>
<proteinExistence type="inferred from homology"/>
<feature type="domain" description="S1 motif" evidence="7">
    <location>
        <begin position="107"/>
        <end position="172"/>
    </location>
</feature>
<dbReference type="InterPro" id="IPR015946">
    <property type="entry name" value="KH_dom-like_a/b"/>
</dbReference>
<dbReference type="GO" id="GO:0005829">
    <property type="term" value="C:cytosol"/>
    <property type="evidence" value="ECO:0007669"/>
    <property type="project" value="TreeGrafter"/>
</dbReference>
<protein>
    <recommendedName>
        <fullName evidence="7">S1 motif domain-containing protein</fullName>
    </recommendedName>
</protein>
<evidence type="ECO:0000256" key="1">
    <source>
        <dbReference type="ARBA" id="ARBA00022472"/>
    </source>
</evidence>
<evidence type="ECO:0000256" key="2">
    <source>
        <dbReference type="ARBA" id="ARBA00022490"/>
    </source>
</evidence>
<feature type="non-terminal residue" evidence="8">
    <location>
        <position position="315"/>
    </location>
</feature>
<gene>
    <name evidence="8" type="ORF">METZ01_LOCUS211160</name>
</gene>
<dbReference type="PANTHER" id="PTHR22648">
    <property type="entry name" value="TRANSCRIPTION TERMINATION FACTOR NUSA"/>
    <property type="match status" value="1"/>
</dbReference>
<dbReference type="FunFam" id="3.30.300.20:FF:000002">
    <property type="entry name" value="Transcription termination/antitermination protein NusA"/>
    <property type="match status" value="1"/>
</dbReference>
<dbReference type="SUPFAM" id="SSF69705">
    <property type="entry name" value="Transcription factor NusA, N-terminal domain"/>
    <property type="match status" value="1"/>
</dbReference>
<dbReference type="Gene3D" id="2.40.50.140">
    <property type="entry name" value="Nucleic acid-binding proteins"/>
    <property type="match status" value="1"/>
</dbReference>
<dbReference type="InterPro" id="IPR009019">
    <property type="entry name" value="KH_sf_prok-type"/>
</dbReference>
<dbReference type="InterPro" id="IPR010213">
    <property type="entry name" value="TF_NusA"/>
</dbReference>
<dbReference type="Gene3D" id="3.30.300.20">
    <property type="match status" value="2"/>
</dbReference>
<evidence type="ECO:0000256" key="4">
    <source>
        <dbReference type="ARBA" id="ARBA00022884"/>
    </source>
</evidence>
<keyword evidence="6" id="KW-0804">Transcription</keyword>
<name>A0A382F5K6_9ZZZZ</name>
<dbReference type="SUPFAM" id="SSF50249">
    <property type="entry name" value="Nucleic acid-binding proteins"/>
    <property type="match status" value="1"/>
</dbReference>
<dbReference type="GO" id="GO:0003700">
    <property type="term" value="F:DNA-binding transcription factor activity"/>
    <property type="evidence" value="ECO:0007669"/>
    <property type="project" value="InterPro"/>
</dbReference>
<dbReference type="PROSITE" id="PS50084">
    <property type="entry name" value="KH_TYPE_1"/>
    <property type="match status" value="1"/>
</dbReference>
<dbReference type="PROSITE" id="PS50126">
    <property type="entry name" value="S1"/>
    <property type="match status" value="1"/>
</dbReference>
<reference evidence="8" key="1">
    <citation type="submission" date="2018-05" db="EMBL/GenBank/DDBJ databases">
        <authorList>
            <person name="Lanie J.A."/>
            <person name="Ng W.-L."/>
            <person name="Kazmierczak K.M."/>
            <person name="Andrzejewski T.M."/>
            <person name="Davidsen T.M."/>
            <person name="Wayne K.J."/>
            <person name="Tettelin H."/>
            <person name="Glass J.I."/>
            <person name="Rusch D."/>
            <person name="Podicherti R."/>
            <person name="Tsui H.-C.T."/>
            <person name="Winkler M.E."/>
        </authorList>
    </citation>
    <scope>NUCLEOTIDE SEQUENCE</scope>
</reference>
<dbReference type="InterPro" id="IPR030842">
    <property type="entry name" value="TF_NusA_bacterial"/>
</dbReference>
<keyword evidence="1" id="KW-0806">Transcription termination</keyword>
<sequence length="315" mass="35207">MATATKRRYSEPSNIEVNIDKSSGEYETFRFWEVVDEEEFEDPGLHILLEEAKKKDSKFELGSRIEEKVDNVEFGRIAAQAAKQVIVQKVREAERAKIVDQYRSFLGELVNGTVKKVTREFLIVDLGDGAEAILPRTELIPGEVYRIGDRLRAVLQEEERENRGSQLSLSRKCPEMVGELFRLEVPEIAEQVIEIKAIARDAGSRAKIAVKTNDNRIDPVGACVGMRGSRVQAVSAELGNERLDIVIWDDDPAELLINAIGPAEIDSIVLDEENQTMEVAVDKDSLAQAIGRSGQNVRLCSLITGWKLNVVDKDE</sequence>
<dbReference type="HAMAP" id="MF_00945_B">
    <property type="entry name" value="NusA_B"/>
    <property type="match status" value="1"/>
</dbReference>
<dbReference type="InterPro" id="IPR036555">
    <property type="entry name" value="NusA_N_sf"/>
</dbReference>
<dbReference type="Pfam" id="PF08529">
    <property type="entry name" value="NusA_N"/>
    <property type="match status" value="1"/>
</dbReference>
<dbReference type="InterPro" id="IPR012340">
    <property type="entry name" value="NA-bd_OB-fold"/>
</dbReference>
<dbReference type="Pfam" id="PF13184">
    <property type="entry name" value="KH_NusA_1st"/>
    <property type="match status" value="1"/>
</dbReference>
<keyword evidence="5" id="KW-0805">Transcription regulation</keyword>
<dbReference type="InterPro" id="IPR058582">
    <property type="entry name" value="KH_NusA_2nd"/>
</dbReference>
<dbReference type="SUPFAM" id="SSF54814">
    <property type="entry name" value="Prokaryotic type KH domain (KH-domain type II)"/>
    <property type="match status" value="2"/>
</dbReference>
<dbReference type="Gene3D" id="3.30.1480.10">
    <property type="entry name" value="NusA, N-terminal domain"/>
    <property type="match status" value="1"/>
</dbReference>
<evidence type="ECO:0000256" key="3">
    <source>
        <dbReference type="ARBA" id="ARBA00022814"/>
    </source>
</evidence>